<name>A0A7K3WRD1_9FLAO</name>
<keyword evidence="3" id="KW-1185">Reference proteome</keyword>
<comment type="caution">
    <text evidence="2">The sequence shown here is derived from an EMBL/GenBank/DDBJ whole genome shotgun (WGS) entry which is preliminary data.</text>
</comment>
<organism evidence="2 3">
    <name type="scientific">Cryomorpha ignava</name>
    <dbReference type="NCBI Taxonomy" id="101383"/>
    <lineage>
        <taxon>Bacteria</taxon>
        <taxon>Pseudomonadati</taxon>
        <taxon>Bacteroidota</taxon>
        <taxon>Flavobacteriia</taxon>
        <taxon>Flavobacteriales</taxon>
        <taxon>Cryomorphaceae</taxon>
        <taxon>Cryomorpha</taxon>
    </lineage>
</organism>
<dbReference type="PANTHER" id="PTHR34203">
    <property type="entry name" value="METHYLTRANSFERASE, FKBM FAMILY PROTEIN"/>
    <property type="match status" value="1"/>
</dbReference>
<dbReference type="InterPro" id="IPR006342">
    <property type="entry name" value="FkbM_mtfrase"/>
</dbReference>
<keyword evidence="2" id="KW-0808">Transferase</keyword>
<dbReference type="EMBL" id="JAAGVY010000022">
    <property type="protein sequence ID" value="NEN24233.1"/>
    <property type="molecule type" value="Genomic_DNA"/>
</dbReference>
<evidence type="ECO:0000259" key="1">
    <source>
        <dbReference type="Pfam" id="PF05050"/>
    </source>
</evidence>
<dbReference type="RefSeq" id="WP_163285628.1">
    <property type="nucleotide sequence ID" value="NZ_JAAGVY010000022.1"/>
</dbReference>
<dbReference type="PANTHER" id="PTHR34203:SF15">
    <property type="entry name" value="SLL1173 PROTEIN"/>
    <property type="match status" value="1"/>
</dbReference>
<proteinExistence type="predicted"/>
<dbReference type="GO" id="GO:0032259">
    <property type="term" value="P:methylation"/>
    <property type="evidence" value="ECO:0007669"/>
    <property type="project" value="UniProtKB-KW"/>
</dbReference>
<protein>
    <submittedName>
        <fullName evidence="2">FkbM family methyltransferase</fullName>
    </submittedName>
</protein>
<dbReference type="Proteomes" id="UP000486602">
    <property type="component" value="Unassembled WGS sequence"/>
</dbReference>
<reference evidence="2 3" key="1">
    <citation type="submission" date="2020-02" db="EMBL/GenBank/DDBJ databases">
        <title>Out from the shadows clarifying the taxonomy of the family Cryomorphaceae and related taxa by utilizing the GTDB taxonomic framework.</title>
        <authorList>
            <person name="Bowman J.P."/>
        </authorList>
    </citation>
    <scope>NUCLEOTIDE SEQUENCE [LARGE SCALE GENOMIC DNA]</scope>
    <source>
        <strain evidence="2 3">QSSC 1-22</strain>
    </source>
</reference>
<dbReference type="SUPFAM" id="SSF53335">
    <property type="entry name" value="S-adenosyl-L-methionine-dependent methyltransferases"/>
    <property type="match status" value="1"/>
</dbReference>
<dbReference type="InterPro" id="IPR052514">
    <property type="entry name" value="SAM-dependent_MTase"/>
</dbReference>
<gene>
    <name evidence="2" type="ORF">G3O08_12040</name>
</gene>
<keyword evidence="2" id="KW-0489">Methyltransferase</keyword>
<feature type="domain" description="Methyltransferase FkbM" evidence="1">
    <location>
        <begin position="80"/>
        <end position="244"/>
    </location>
</feature>
<dbReference type="NCBIfam" id="TIGR01444">
    <property type="entry name" value="fkbM_fam"/>
    <property type="match status" value="1"/>
</dbReference>
<evidence type="ECO:0000313" key="3">
    <source>
        <dbReference type="Proteomes" id="UP000486602"/>
    </source>
</evidence>
<dbReference type="Pfam" id="PF05050">
    <property type="entry name" value="Methyltransf_21"/>
    <property type="match status" value="1"/>
</dbReference>
<sequence length="258" mass="29441">MLITRVIYPLSLRDRVSYKLNRFYKHLNTKDVTTLFGKNVKMDLLETDFGHRRIIMNGFYELGLSREIHELAQQGGVLFDVGANYGYYSCIWASANSENKVHAFEASPKNVDPLTNNISKNDLSPQVVINQLAMGKEKGKLRFNLALEKNQSGWGGLTIDENTESVEVDVNTLDNYTADNGIERIDVLKIDTEGADTWVLYGAERLLKEKRIKHIHFEVNLPRMKLLKISPDDAPKFLESVDYKVKKISESDFYAYPG</sequence>
<dbReference type="Gene3D" id="3.40.50.150">
    <property type="entry name" value="Vaccinia Virus protein VP39"/>
    <property type="match status" value="1"/>
</dbReference>
<dbReference type="AlphaFoldDB" id="A0A7K3WRD1"/>
<dbReference type="GO" id="GO:0008168">
    <property type="term" value="F:methyltransferase activity"/>
    <property type="evidence" value="ECO:0007669"/>
    <property type="project" value="UniProtKB-KW"/>
</dbReference>
<evidence type="ECO:0000313" key="2">
    <source>
        <dbReference type="EMBL" id="NEN24233.1"/>
    </source>
</evidence>
<accession>A0A7K3WRD1</accession>
<dbReference type="InterPro" id="IPR029063">
    <property type="entry name" value="SAM-dependent_MTases_sf"/>
</dbReference>